<evidence type="ECO:0000256" key="3">
    <source>
        <dbReference type="ARBA" id="ARBA00022989"/>
    </source>
</evidence>
<comment type="caution">
    <text evidence="7">The sequence shown here is derived from an EMBL/GenBank/DDBJ whole genome shotgun (WGS) entry which is preliminary data.</text>
</comment>
<feature type="transmembrane region" description="Helical" evidence="5">
    <location>
        <begin position="176"/>
        <end position="193"/>
    </location>
</feature>
<dbReference type="PANTHER" id="PTHR37422">
    <property type="entry name" value="TEICHURONIC ACID BIOSYNTHESIS PROTEIN TUAE"/>
    <property type="match status" value="1"/>
</dbReference>
<feature type="transmembrane region" description="Helical" evidence="5">
    <location>
        <begin position="245"/>
        <end position="266"/>
    </location>
</feature>
<dbReference type="PANTHER" id="PTHR37422:SF17">
    <property type="entry name" value="O-ANTIGEN LIGASE"/>
    <property type="match status" value="1"/>
</dbReference>
<dbReference type="EMBL" id="JADWDC010000020">
    <property type="protein sequence ID" value="MCC0177342.1"/>
    <property type="molecule type" value="Genomic_DNA"/>
</dbReference>
<dbReference type="RefSeq" id="WP_229640405.1">
    <property type="nucleotide sequence ID" value="NZ_JADWDC010000020.1"/>
</dbReference>
<gene>
    <name evidence="7" type="ORF">I4641_10175</name>
</gene>
<evidence type="ECO:0000256" key="1">
    <source>
        <dbReference type="ARBA" id="ARBA00004141"/>
    </source>
</evidence>
<evidence type="ECO:0000259" key="6">
    <source>
        <dbReference type="Pfam" id="PF04932"/>
    </source>
</evidence>
<comment type="subcellular location">
    <subcellularLocation>
        <location evidence="1">Membrane</location>
        <topology evidence="1">Multi-pass membrane protein</topology>
    </subcellularLocation>
</comment>
<keyword evidence="2 5" id="KW-0812">Transmembrane</keyword>
<evidence type="ECO:0000256" key="2">
    <source>
        <dbReference type="ARBA" id="ARBA00022692"/>
    </source>
</evidence>
<keyword evidence="8" id="KW-1185">Reference proteome</keyword>
<dbReference type="InterPro" id="IPR051533">
    <property type="entry name" value="WaaL-like"/>
</dbReference>
<keyword evidence="3 5" id="KW-1133">Transmembrane helix</keyword>
<feature type="transmembrane region" description="Helical" evidence="5">
    <location>
        <begin position="136"/>
        <end position="156"/>
    </location>
</feature>
<feature type="transmembrane region" description="Helical" evidence="5">
    <location>
        <begin position="106"/>
        <end position="124"/>
    </location>
</feature>
<organism evidence="7 8">
    <name type="scientific">Waterburya agarophytonicola KI4</name>
    <dbReference type="NCBI Taxonomy" id="2874699"/>
    <lineage>
        <taxon>Bacteria</taxon>
        <taxon>Bacillati</taxon>
        <taxon>Cyanobacteriota</taxon>
        <taxon>Cyanophyceae</taxon>
        <taxon>Pleurocapsales</taxon>
        <taxon>Hyellaceae</taxon>
        <taxon>Waterburya</taxon>
        <taxon>Waterburya agarophytonicola</taxon>
    </lineage>
</organism>
<feature type="transmembrane region" description="Helical" evidence="5">
    <location>
        <begin position="12"/>
        <end position="32"/>
    </location>
</feature>
<reference evidence="7" key="1">
    <citation type="journal article" date="2021" name="Antonie Van Leeuwenhoek">
        <title>Draft genome and description of Waterburya agarophytonicola gen. nov. sp. nov. (Pleurocapsales, Cyanobacteria): a seaweed symbiont.</title>
        <authorList>
            <person name="Bonthond G."/>
            <person name="Shalygin S."/>
            <person name="Bayer T."/>
            <person name="Weinberger F."/>
        </authorList>
    </citation>
    <scope>NUCLEOTIDE SEQUENCE</scope>
    <source>
        <strain evidence="7">KI4</strain>
    </source>
</reference>
<accession>A0A964FFS8</accession>
<dbReference type="Pfam" id="PF04932">
    <property type="entry name" value="Wzy_C"/>
    <property type="match status" value="1"/>
</dbReference>
<evidence type="ECO:0000256" key="5">
    <source>
        <dbReference type="SAM" id="Phobius"/>
    </source>
</evidence>
<sequence>MTKSQSNFFRFFEYIFSIFSLVHISQAIVPLILTNGSSEGDGVDIRALDLSINAKISILIYILTFCLLAIRWKRVLGTISSNKSLWILLGIVCFSYFWSINPPQTMRFAIYAIGTTGFGLYLATRYTLSEQLNLLAWTYGLLLILSILFAVGIPKYGLMEGVHDGAFRGVFTHKNQFGAFMAPGGVIFLLNAFRGGKYSWVSWGLLVLSCATMVWSRSTTALGTFFVMLLLCMIYRIFRWRYEVMISAILAVTIISFAGLILLFGLGSDSLLDLVGKDVTLSGRTDIWQYVWDQIQLRPWFGYGLAAFWNGYDGPSGYVQLAMRIAVIYAHNGFLDIWLSLGFLGLFVFVIGFLNTIVQSLALLRKTNTPEGFWPLLFLTYILLSNLTEGTISNMNSSFWALYTAVSYSLVIAKNNQYAISE</sequence>
<evidence type="ECO:0000256" key="4">
    <source>
        <dbReference type="ARBA" id="ARBA00023136"/>
    </source>
</evidence>
<proteinExistence type="predicted"/>
<feature type="domain" description="O-antigen ligase-related" evidence="6">
    <location>
        <begin position="205"/>
        <end position="350"/>
    </location>
</feature>
<feature type="transmembrane region" description="Helical" evidence="5">
    <location>
        <begin position="337"/>
        <end position="358"/>
    </location>
</feature>
<dbReference type="InterPro" id="IPR007016">
    <property type="entry name" value="O-antigen_ligase-rel_domated"/>
</dbReference>
<keyword evidence="7" id="KW-0436">Ligase</keyword>
<dbReference type="GO" id="GO:0016020">
    <property type="term" value="C:membrane"/>
    <property type="evidence" value="ECO:0007669"/>
    <property type="project" value="UniProtKB-SubCell"/>
</dbReference>
<evidence type="ECO:0000313" key="7">
    <source>
        <dbReference type="EMBL" id="MCC0177342.1"/>
    </source>
</evidence>
<keyword evidence="4 5" id="KW-0472">Membrane</keyword>
<dbReference type="GO" id="GO:0016874">
    <property type="term" value="F:ligase activity"/>
    <property type="evidence" value="ECO:0007669"/>
    <property type="project" value="UniProtKB-KW"/>
</dbReference>
<feature type="transmembrane region" description="Helical" evidence="5">
    <location>
        <begin position="84"/>
        <end position="100"/>
    </location>
</feature>
<dbReference type="Proteomes" id="UP000729733">
    <property type="component" value="Unassembled WGS sequence"/>
</dbReference>
<feature type="transmembrane region" description="Helical" evidence="5">
    <location>
        <begin position="198"/>
        <end position="215"/>
    </location>
</feature>
<feature type="transmembrane region" description="Helical" evidence="5">
    <location>
        <begin position="221"/>
        <end position="238"/>
    </location>
</feature>
<evidence type="ECO:0000313" key="8">
    <source>
        <dbReference type="Proteomes" id="UP000729733"/>
    </source>
</evidence>
<dbReference type="AlphaFoldDB" id="A0A964FFS8"/>
<feature type="transmembrane region" description="Helical" evidence="5">
    <location>
        <begin position="52"/>
        <end position="72"/>
    </location>
</feature>
<name>A0A964FFS8_9CYAN</name>
<protein>
    <submittedName>
        <fullName evidence="7">O-antigen ligase family protein</fullName>
    </submittedName>
</protein>